<keyword evidence="8" id="KW-1185">Reference proteome</keyword>
<keyword evidence="4" id="KW-0175">Coiled coil</keyword>
<feature type="region of interest" description="Disordered" evidence="5">
    <location>
        <begin position="268"/>
        <end position="351"/>
    </location>
</feature>
<feature type="compositionally biased region" description="Basic and acidic residues" evidence="5">
    <location>
        <begin position="519"/>
        <end position="529"/>
    </location>
</feature>
<dbReference type="GO" id="GO:0005886">
    <property type="term" value="C:plasma membrane"/>
    <property type="evidence" value="ECO:0007669"/>
    <property type="project" value="TreeGrafter"/>
</dbReference>
<evidence type="ECO:0000313" key="8">
    <source>
        <dbReference type="Proteomes" id="UP001204833"/>
    </source>
</evidence>
<dbReference type="SMART" id="SM01313">
    <property type="entry name" value="Sec3-PIP2_bind"/>
    <property type="match status" value="1"/>
</dbReference>
<sequence length="1551" mass="174661">MFRSPGKSKSKQHQAEGHHQYTSQRQQTQQGRIPPPPSSQHQQPYRTTQQNSFHPHGNSNYSPLPGDNGAPSPIKSSFGSIGREGFTGGSATPGSPSEISAHSNPEQQHKQTGDKITADCYSKSILSNGQKVHEVSYIAHISVQEFPHFSTHPPPPNVNPGPPKNRILVLCKKYSGRMLLQKGKFSEEGRFQVGRTWDLSELSFVKKAGSDGMILTITKDYYWRCDEDESRIWKFCRYLCQYYGIATGHYPRMDGFSVNEFMLPAVPKSPTQTASPTFQSIPRQEPTRTHLASPKPDSTHATKSLRQKIIHKPSIFSSDKSSHNGKQNVEHVSAPAAKANPTHKKTLSGGTYNGLDFTVNGQLPKKPMQVMQRDSSSMNKSQTSLDPSLKASSYQRETDPGQQNFNQMANRNDDKSIQNTTKDQSYYAPHADSMTTVDGRQNSGTENSHKSHPYAQKLVNEDSRSLMSSDSHSFVFGANDLKDSKQDQSTRGTDYSTSPYKTKTTPQQGAVKSMLEPLESVKERGDSKPELNYNNGQTLEEFPSVEQAREREGSSSSIPRSAKNSIGSERVNHQRDDLASASSQKRSSVTGSGGVYSHQRTRSQGGSSWSFNDRKRDTTDQSGVYKQSNNLPNDSMFIEESTQLEGSNNVGKHMKELEGMLDSHISGGVHDDSFDFNEVVNLNDEPEKPIATHAKAPQISNVDSTLDDDDDDDDDTHSILEETFEPGLNISKKTPTPTHEGLTTRSLLPDFERDVEAEELLRELNWSSSMDADTLVKSLNKELNKTKQETVKRLVDIDLSTTTANDIGAASSEVEHMLRIFQKMEINFKMLNADVNVIDENSKGLQLKFVNKKSLYDGLNGILSKVSVGAEDLRDIGEFKNFGTTSAIGALESKLLNLYNGLITIRSDSSHVNDGQDLSSLKALQQYKSKYESVSSRFVRHFYEFMKTRIDIIARELLSDVENEDPRSISQRLSQLLVYSGITYYLKEIGKDYFYEINNLFNVTFSKVLEKSLKGKLKKMKSDQRQRRSKLGSSQMEPSAISTGRRSQRFSSTPPLHNDSDIEDDMEDDEDFAPLRKGRSSRFARKGAGTSQSINKNRELDSEKQEQLESLKRHMIGKGGSSDELEDSKSVIGLIEGAKMIVMIFQYFIVSFFHYDAATLDFAEFLETKPFDTREQFADPAYFADLDFTDIGNNYSVSNDVIVNLDKVLGGFITTFIKIVNPIDINVPVILLHIEDIMKLVQESMINQDFLIYNFLQLVSEKYESQWRKFVNGQIDAIKSSTIVPNSGILSSVKQVNYILLITETSIGGRDIKGTKVRAIIDKTYVELTDALINLFSRKDPLVNSGGFDDKEREYKNVAILENIFYILQQLNDIGSANSSTKKLSEKLTQNFKRIEDIYFAKQVYKSIGKLVDFIEDCEKSSAIASSTHHHHQSNSATQSIKQQHHHHQQKKLAKSLLTQYSEDDIKVKVESIHDSLEKHFRKSYDQSGGRSGNDNLFTRDLIDKLWSDLETVFIDYFTRLGKILRSHFDREMDYHVGRQDIHHIFRSIRG</sequence>
<gene>
    <name evidence="7" type="ORF">KGF57_000253</name>
</gene>
<dbReference type="GO" id="GO:0005546">
    <property type="term" value="F:phosphatidylinositol-4,5-bisphosphate binding"/>
    <property type="evidence" value="ECO:0007669"/>
    <property type="project" value="TreeGrafter"/>
</dbReference>
<evidence type="ECO:0000256" key="5">
    <source>
        <dbReference type="SAM" id="MobiDB-lite"/>
    </source>
</evidence>
<feature type="compositionally biased region" description="Basic residues" evidence="5">
    <location>
        <begin position="1"/>
        <end position="12"/>
    </location>
</feature>
<evidence type="ECO:0000256" key="1">
    <source>
        <dbReference type="ARBA" id="ARBA00006518"/>
    </source>
</evidence>
<dbReference type="GO" id="GO:0006893">
    <property type="term" value="P:Golgi to plasma membrane transport"/>
    <property type="evidence" value="ECO:0007669"/>
    <property type="project" value="TreeGrafter"/>
</dbReference>
<feature type="region of interest" description="Disordered" evidence="5">
    <location>
        <begin position="368"/>
        <end position="455"/>
    </location>
</feature>
<feature type="compositionally biased region" description="Polar residues" evidence="5">
    <location>
        <begin position="731"/>
        <end position="743"/>
    </location>
</feature>
<accession>A0AAD5BJS0</accession>
<feature type="compositionally biased region" description="Polar residues" evidence="5">
    <location>
        <begin position="1031"/>
        <end position="1055"/>
    </location>
</feature>
<feature type="compositionally biased region" description="Basic and acidic residues" evidence="5">
    <location>
        <begin position="1096"/>
        <end position="1107"/>
    </location>
</feature>
<dbReference type="InterPro" id="IPR028258">
    <property type="entry name" value="Sec3-PIP2_bind"/>
</dbReference>
<feature type="region of interest" description="Disordered" evidence="5">
    <location>
        <begin position="477"/>
        <end position="635"/>
    </location>
</feature>
<feature type="compositionally biased region" description="Polar residues" evidence="5">
    <location>
        <begin position="372"/>
        <end position="410"/>
    </location>
</feature>
<protein>
    <submittedName>
        <fullName evidence="7">SEC3</fullName>
    </submittedName>
</protein>
<feature type="compositionally biased region" description="Polar residues" evidence="5">
    <location>
        <begin position="602"/>
        <end position="611"/>
    </location>
</feature>
<keyword evidence="3" id="KW-0268">Exocytosis</keyword>
<feature type="compositionally biased region" description="Polar residues" evidence="5">
    <location>
        <begin position="433"/>
        <end position="446"/>
    </location>
</feature>
<dbReference type="InterPro" id="IPR048628">
    <property type="entry name" value="Sec3_C"/>
</dbReference>
<name>A0AAD5BJS0_9ASCO</name>
<feature type="region of interest" description="Disordered" evidence="5">
    <location>
        <begin position="1083"/>
        <end position="1107"/>
    </location>
</feature>
<dbReference type="Pfam" id="PF09763">
    <property type="entry name" value="Sec3_CC"/>
    <property type="match status" value="1"/>
</dbReference>
<feature type="compositionally biased region" description="Basic residues" evidence="5">
    <location>
        <begin position="1443"/>
        <end position="1454"/>
    </location>
</feature>
<dbReference type="RefSeq" id="XP_051611230.1">
    <property type="nucleotide sequence ID" value="XM_051751851.1"/>
</dbReference>
<keyword evidence="2" id="KW-0813">Transport</keyword>
<dbReference type="GO" id="GO:0006887">
    <property type="term" value="P:exocytosis"/>
    <property type="evidence" value="ECO:0007669"/>
    <property type="project" value="UniProtKB-KW"/>
</dbReference>
<dbReference type="PANTHER" id="PTHR16092:SF14">
    <property type="entry name" value="EXOCYST COMPLEX COMPONENT 1 ISOFORM X1"/>
    <property type="match status" value="1"/>
</dbReference>
<dbReference type="Proteomes" id="UP001204833">
    <property type="component" value="Unassembled WGS sequence"/>
</dbReference>
<evidence type="ECO:0000256" key="4">
    <source>
        <dbReference type="ARBA" id="ARBA00023054"/>
    </source>
</evidence>
<feature type="compositionally biased region" description="Polar residues" evidence="5">
    <location>
        <begin position="269"/>
        <end position="282"/>
    </location>
</feature>
<feature type="region of interest" description="Disordered" evidence="5">
    <location>
        <begin position="1"/>
        <end position="115"/>
    </location>
</feature>
<organism evidence="7 8">
    <name type="scientific">Candida theae</name>
    <dbReference type="NCBI Taxonomy" id="1198502"/>
    <lineage>
        <taxon>Eukaryota</taxon>
        <taxon>Fungi</taxon>
        <taxon>Dikarya</taxon>
        <taxon>Ascomycota</taxon>
        <taxon>Saccharomycotina</taxon>
        <taxon>Pichiomycetes</taxon>
        <taxon>Debaryomycetaceae</taxon>
        <taxon>Candida/Lodderomyces clade</taxon>
        <taxon>Candida</taxon>
    </lineage>
</organism>
<feature type="compositionally biased region" description="Polar residues" evidence="5">
    <location>
        <begin position="620"/>
        <end position="633"/>
    </location>
</feature>
<dbReference type="GeneID" id="76148313"/>
<evidence type="ECO:0000259" key="6">
    <source>
        <dbReference type="SMART" id="SM01313"/>
    </source>
</evidence>
<comment type="similarity">
    <text evidence="1">Belongs to the SEC3 family.</text>
</comment>
<feature type="compositionally biased region" description="Polar residues" evidence="5">
    <location>
        <begin position="45"/>
        <end position="62"/>
    </location>
</feature>
<feature type="region of interest" description="Disordered" evidence="5">
    <location>
        <begin position="689"/>
        <end position="743"/>
    </location>
</feature>
<dbReference type="PANTHER" id="PTHR16092">
    <property type="entry name" value="SEC3/SYNTAXIN-RELATED"/>
    <property type="match status" value="1"/>
</dbReference>
<feature type="compositionally biased region" description="Polar residues" evidence="5">
    <location>
        <begin position="580"/>
        <end position="590"/>
    </location>
</feature>
<dbReference type="Pfam" id="PF15277">
    <property type="entry name" value="Sec3-PIP2_bind"/>
    <property type="match status" value="1"/>
</dbReference>
<dbReference type="Pfam" id="PF20654">
    <property type="entry name" value="Sec3_C-term"/>
    <property type="match status" value="1"/>
</dbReference>
<dbReference type="GO" id="GO:0000145">
    <property type="term" value="C:exocyst"/>
    <property type="evidence" value="ECO:0007669"/>
    <property type="project" value="InterPro"/>
</dbReference>
<feature type="region of interest" description="Disordered" evidence="5">
    <location>
        <begin position="1425"/>
        <end position="1454"/>
    </location>
</feature>
<feature type="compositionally biased region" description="Polar residues" evidence="5">
    <location>
        <begin position="89"/>
        <end position="106"/>
    </location>
</feature>
<feature type="compositionally biased region" description="Polar residues" evidence="5">
    <location>
        <begin position="489"/>
        <end position="510"/>
    </location>
</feature>
<dbReference type="EMBL" id="JAIHNG010000019">
    <property type="protein sequence ID" value="KAI5968063.1"/>
    <property type="molecule type" value="Genomic_DNA"/>
</dbReference>
<dbReference type="InterPro" id="IPR019160">
    <property type="entry name" value="Sec3_CC"/>
</dbReference>
<proteinExistence type="inferred from homology"/>
<feature type="region of interest" description="Disordered" evidence="5">
    <location>
        <begin position="1016"/>
        <end position="1067"/>
    </location>
</feature>
<comment type="caution">
    <text evidence="7">The sequence shown here is derived from an EMBL/GenBank/DDBJ whole genome shotgun (WGS) entry which is preliminary data.</text>
</comment>
<feature type="domain" description="Exocyst complex component Sec3 PIP2-binding N-terminal" evidence="6">
    <location>
        <begin position="161"/>
        <end position="246"/>
    </location>
</feature>
<evidence type="ECO:0000313" key="7">
    <source>
        <dbReference type="EMBL" id="KAI5968063.1"/>
    </source>
</evidence>
<dbReference type="Gene3D" id="2.30.29.90">
    <property type="match status" value="1"/>
</dbReference>
<reference evidence="7 8" key="1">
    <citation type="journal article" date="2022" name="DNA Res.">
        <title>Genome analysis of five recently described species of the CUG-Ser clade uncovers Candida theae as a new hybrid lineage with pathogenic potential in the Candida parapsilosis species complex.</title>
        <authorList>
            <person name="Mixao V."/>
            <person name="Del Olmo V."/>
            <person name="Hegedusova E."/>
            <person name="Saus E."/>
            <person name="Pryszcz L."/>
            <person name="Cillingova A."/>
            <person name="Nosek J."/>
            <person name="Gabaldon T."/>
        </authorList>
    </citation>
    <scope>NUCLEOTIDE SEQUENCE [LARGE SCALE GENOMIC DNA]</scope>
    <source>
        <strain evidence="7 8">CBS 12239</strain>
    </source>
</reference>
<evidence type="ECO:0000256" key="2">
    <source>
        <dbReference type="ARBA" id="ARBA00022448"/>
    </source>
</evidence>
<feature type="compositionally biased region" description="Polar residues" evidence="5">
    <location>
        <begin position="554"/>
        <end position="567"/>
    </location>
</feature>
<feature type="compositionally biased region" description="Acidic residues" evidence="5">
    <location>
        <begin position="705"/>
        <end position="715"/>
    </location>
</feature>
<feature type="compositionally biased region" description="Low complexity" evidence="5">
    <location>
        <begin position="20"/>
        <end position="32"/>
    </location>
</feature>
<feature type="compositionally biased region" description="Polar residues" evidence="5">
    <location>
        <begin position="315"/>
        <end position="327"/>
    </location>
</feature>
<evidence type="ECO:0000256" key="3">
    <source>
        <dbReference type="ARBA" id="ARBA00022483"/>
    </source>
</evidence>